<evidence type="ECO:0000313" key="1">
    <source>
        <dbReference type="EMBL" id="KAK3258904.1"/>
    </source>
</evidence>
<dbReference type="EMBL" id="LGRX02019170">
    <property type="protein sequence ID" value="KAK3258904.1"/>
    <property type="molecule type" value="Genomic_DNA"/>
</dbReference>
<organism evidence="1 2">
    <name type="scientific">Cymbomonas tetramitiformis</name>
    <dbReference type="NCBI Taxonomy" id="36881"/>
    <lineage>
        <taxon>Eukaryota</taxon>
        <taxon>Viridiplantae</taxon>
        <taxon>Chlorophyta</taxon>
        <taxon>Pyramimonadophyceae</taxon>
        <taxon>Pyramimonadales</taxon>
        <taxon>Pyramimonadaceae</taxon>
        <taxon>Cymbomonas</taxon>
    </lineage>
</organism>
<proteinExistence type="predicted"/>
<evidence type="ECO:0000313" key="2">
    <source>
        <dbReference type="Proteomes" id="UP001190700"/>
    </source>
</evidence>
<sequence length="144" mass="16759">MRPVVLLLRLTDNNGPTASKVQYHKFEVQEKLKVVTFDDANPPWDNDEYDLEAMKQEIVSIHRHRWDYGYTATQSTGYLLDPEYVDMNQHEDEETMEAFHTFVECTYYYPPAPQSDASQEEMSAYEAACASQRTKRSATHVQLL</sequence>
<name>A0AAE0KSK9_9CHLO</name>
<dbReference type="Proteomes" id="UP001190700">
    <property type="component" value="Unassembled WGS sequence"/>
</dbReference>
<dbReference type="AlphaFoldDB" id="A0AAE0KSK9"/>
<protein>
    <submittedName>
        <fullName evidence="1">Uncharacterized protein</fullName>
    </submittedName>
</protein>
<reference evidence="1 2" key="1">
    <citation type="journal article" date="2015" name="Genome Biol. Evol.">
        <title>Comparative Genomics of a Bacterivorous Green Alga Reveals Evolutionary Causalities and Consequences of Phago-Mixotrophic Mode of Nutrition.</title>
        <authorList>
            <person name="Burns J.A."/>
            <person name="Paasch A."/>
            <person name="Narechania A."/>
            <person name="Kim E."/>
        </authorList>
    </citation>
    <scope>NUCLEOTIDE SEQUENCE [LARGE SCALE GENOMIC DNA]</scope>
    <source>
        <strain evidence="1 2">PLY_AMNH</strain>
    </source>
</reference>
<gene>
    <name evidence="1" type="ORF">CYMTET_32073</name>
</gene>
<keyword evidence="2" id="KW-1185">Reference proteome</keyword>
<comment type="caution">
    <text evidence="1">The sequence shown here is derived from an EMBL/GenBank/DDBJ whole genome shotgun (WGS) entry which is preliminary data.</text>
</comment>
<accession>A0AAE0KSK9</accession>